<organism evidence="1 2">
    <name type="scientific">Palleniella muris</name>
    <dbReference type="NCBI Taxonomy" id="3038145"/>
    <lineage>
        <taxon>Bacteria</taxon>
        <taxon>Pseudomonadati</taxon>
        <taxon>Bacteroidota</taxon>
        <taxon>Bacteroidia</taxon>
        <taxon>Bacteroidales</taxon>
        <taxon>Prevotellaceae</taxon>
        <taxon>Palleniella</taxon>
    </lineage>
</organism>
<reference evidence="1" key="1">
    <citation type="submission" date="2019-04" db="EMBL/GenBank/DDBJ databases">
        <title>Microbes associate with the intestines of laboratory mice.</title>
        <authorList>
            <person name="Navarre W."/>
            <person name="Wong E."/>
            <person name="Huang K."/>
            <person name="Tropini C."/>
            <person name="Ng K."/>
            <person name="Yu B."/>
        </authorList>
    </citation>
    <scope>NUCLEOTIDE SEQUENCE</scope>
    <source>
        <strain evidence="1">NM73_A23</strain>
    </source>
</reference>
<gene>
    <name evidence="1" type="ORF">E5358_04435</name>
</gene>
<dbReference type="Proteomes" id="UP000308886">
    <property type="component" value="Unassembled WGS sequence"/>
</dbReference>
<dbReference type="EMBL" id="SRZC01000005">
    <property type="protein sequence ID" value="TGX83195.1"/>
    <property type="molecule type" value="Genomic_DNA"/>
</dbReference>
<accession>A0AC61QSE0</accession>
<evidence type="ECO:0000313" key="1">
    <source>
        <dbReference type="EMBL" id="TGX83195.1"/>
    </source>
</evidence>
<proteinExistence type="predicted"/>
<protein>
    <submittedName>
        <fullName evidence="1">GNAT family N-acetyltransferase</fullName>
    </submittedName>
</protein>
<comment type="caution">
    <text evidence="1">The sequence shown here is derived from an EMBL/GenBank/DDBJ whole genome shotgun (WGS) entry which is preliminary data.</text>
</comment>
<evidence type="ECO:0000313" key="2">
    <source>
        <dbReference type="Proteomes" id="UP000308886"/>
    </source>
</evidence>
<keyword evidence="2" id="KW-1185">Reference proteome</keyword>
<sequence>MEGAVMKVVRYTACHAKEWDAFVEKAKNGTFLFLRGYMDYHSDRFVDHSLMLYDFKGKLAALLPANEVRNEGGAKVLHSHKGLTYGGFVLGRKCHTAEVGEMFRAVADYLCENGFRQWHYKQMPTVYHLLPAEEDSYWLWRMGARTEHCAVMTAVDLRNKERHTASRKKTYCNKLRREGYGVEIGAPLADFWQILTDNLRERFDAAPVHTFEEMTFLQQRFPENIICCTVKSPDGTVVGGTVLFITHRTVRTQYISASPEGKRTNALDFLMLALMEHFSEFPQYRYFEFGTSMAKDDTAINEGLVMQKEGFGGSCVACRSYVLEIQEPTNNQ</sequence>
<name>A0AC61QSE0_9BACT</name>